<organism evidence="4">
    <name type="scientific">Candidatus Kentrum sp. DK</name>
    <dbReference type="NCBI Taxonomy" id="2126562"/>
    <lineage>
        <taxon>Bacteria</taxon>
        <taxon>Pseudomonadati</taxon>
        <taxon>Pseudomonadota</taxon>
        <taxon>Gammaproteobacteria</taxon>
        <taxon>Candidatus Kentrum</taxon>
    </lineage>
</organism>
<dbReference type="InterPro" id="IPR013783">
    <property type="entry name" value="Ig-like_fold"/>
</dbReference>
<name>A0A450S2Q0_9GAMM</name>
<dbReference type="PROSITE" id="PS50853">
    <property type="entry name" value="FN3"/>
    <property type="match status" value="1"/>
</dbReference>
<accession>A0A450S2Q0</accession>
<evidence type="ECO:0000259" key="3">
    <source>
        <dbReference type="PROSITE" id="PS50853"/>
    </source>
</evidence>
<proteinExistence type="predicted"/>
<gene>
    <name evidence="4" type="ORF">BECKDK2373C_GA0170839_101319</name>
</gene>
<feature type="domain" description="Fibronectin type-III" evidence="3">
    <location>
        <begin position="117"/>
        <end position="204"/>
    </location>
</feature>
<dbReference type="CDD" id="cd00063">
    <property type="entry name" value="FN3"/>
    <property type="match status" value="1"/>
</dbReference>
<evidence type="ECO:0000313" key="4">
    <source>
        <dbReference type="EMBL" id="VFJ45913.1"/>
    </source>
</evidence>
<dbReference type="InterPro" id="IPR003961">
    <property type="entry name" value="FN3_dom"/>
</dbReference>
<feature type="region of interest" description="Disordered" evidence="2">
    <location>
        <begin position="104"/>
        <end position="124"/>
    </location>
</feature>
<dbReference type="SMART" id="SM00060">
    <property type="entry name" value="FN3"/>
    <property type="match status" value="1"/>
</dbReference>
<dbReference type="EMBL" id="CAADEY010000013">
    <property type="protein sequence ID" value="VFJ45913.1"/>
    <property type="molecule type" value="Genomic_DNA"/>
</dbReference>
<sequence length="204" mass="22194">MSQRKFPKAEAQVLELGRKMSAGFAAHSGLYPAPPVSLADFNATMADYVSAREALDEINAQAKRALEAKDKVLAALEGNMKTNLRYAELTVKNDEGDLELIGWHGRKSPTPQGPPGRTRDLTAPDRGESWISLAWRQPVDGGKTAAYKVQRRKDGKADWQDVGMVMETQMKLTGQPGGARLEFRVVAMNKAGEGEPGNSIMAVL</sequence>
<dbReference type="InterPro" id="IPR036116">
    <property type="entry name" value="FN3_sf"/>
</dbReference>
<dbReference type="Pfam" id="PF00041">
    <property type="entry name" value="fn3"/>
    <property type="match status" value="1"/>
</dbReference>
<feature type="coiled-coil region" evidence="1">
    <location>
        <begin position="48"/>
        <end position="79"/>
    </location>
</feature>
<evidence type="ECO:0000256" key="1">
    <source>
        <dbReference type="SAM" id="Coils"/>
    </source>
</evidence>
<protein>
    <submittedName>
        <fullName evidence="4">Fibronectin type III domain-containing protein</fullName>
    </submittedName>
</protein>
<reference evidence="4" key="1">
    <citation type="submission" date="2019-02" db="EMBL/GenBank/DDBJ databases">
        <authorList>
            <person name="Gruber-Vodicka R. H."/>
            <person name="Seah K. B. B."/>
        </authorList>
    </citation>
    <scope>NUCLEOTIDE SEQUENCE</scope>
    <source>
        <strain evidence="4">BECK_DK161</strain>
    </source>
</reference>
<dbReference type="AlphaFoldDB" id="A0A450S2Q0"/>
<keyword evidence="1" id="KW-0175">Coiled coil</keyword>
<dbReference type="SUPFAM" id="SSF49265">
    <property type="entry name" value="Fibronectin type III"/>
    <property type="match status" value="1"/>
</dbReference>
<dbReference type="Gene3D" id="2.60.40.10">
    <property type="entry name" value="Immunoglobulins"/>
    <property type="match status" value="1"/>
</dbReference>
<evidence type="ECO:0000256" key="2">
    <source>
        <dbReference type="SAM" id="MobiDB-lite"/>
    </source>
</evidence>